<dbReference type="KEGG" id="hlc:CHINAEXTREME18000"/>
<dbReference type="EMBL" id="AOLZ01000044">
    <property type="protein sequence ID" value="EMA31672.1"/>
    <property type="molecule type" value="Genomic_DNA"/>
</dbReference>
<dbReference type="Gene3D" id="2.140.10.20">
    <property type="entry name" value="C-terminal (heme d1) domain of cytochrome cd1-nitrite reductase"/>
    <property type="match status" value="1"/>
</dbReference>
<protein>
    <submittedName>
        <fullName evidence="2 3">Cytochrome D</fullName>
    </submittedName>
</protein>
<accession>M0LDM0</accession>
<organism evidence="3 4">
    <name type="scientific">Natronobacterium lacisalsi AJ5</name>
    <dbReference type="NCBI Taxonomy" id="358396"/>
    <lineage>
        <taxon>Archaea</taxon>
        <taxon>Methanobacteriati</taxon>
        <taxon>Methanobacteriota</taxon>
        <taxon>Stenosarchaea group</taxon>
        <taxon>Halobacteria</taxon>
        <taxon>Halobacteriales</taxon>
        <taxon>Natrialbaceae</taxon>
        <taxon>Natronobacterium</taxon>
    </lineage>
</organism>
<feature type="region of interest" description="Disordered" evidence="1">
    <location>
        <begin position="1"/>
        <end position="45"/>
    </location>
</feature>
<evidence type="ECO:0000313" key="5">
    <source>
        <dbReference type="Proteomes" id="UP000186547"/>
    </source>
</evidence>
<feature type="compositionally biased region" description="Basic and acidic residues" evidence="1">
    <location>
        <begin position="18"/>
        <end position="32"/>
    </location>
</feature>
<keyword evidence="4" id="KW-1185">Reference proteome</keyword>
<sequence>MSQQLAASTVRPPSFGDRSLEEIAESRERPVDDANGALPATPRHGHDLADLRDLLAVAERRPGAVSLVDTVRHERIARVEGVGRAPHSIAFHRSLPENTREGAYAYVQSRQGWVSKIDLYGGRLVARARGGTSGRSIAVSADSRYVCAGYYNPNHVVVFDADTLEPLTRIRTHGIDPEGESVPSRVCTVLDVPGQRCFLVALKDAGRVWFVDYGTDDGSDSFPVVDDVPVGPVLHDALFAPDGRHCVLASQGEECLFVLDTERREVVDRIPTAGPPHPSPGAIDRDRGLGFAATVMTDAVTAWDLERFEPVADIEVPGDGMFLNSHPDCDAVWGDVIFDSGDRNDLLYRIDPDTLEVADVIDTSKWGEGRSLHPEFTRDGDSVYVSLWDAGKLLVFDAQSGDLRAEIDGLETPTGSFLGTRATDP</sequence>
<dbReference type="InterPro" id="IPR011048">
    <property type="entry name" value="Haem_d1_sf"/>
</dbReference>
<dbReference type="SUPFAM" id="SSF51004">
    <property type="entry name" value="C-terminal (heme d1) domain of cytochrome cd1-nitrite reductase"/>
    <property type="match status" value="1"/>
</dbReference>
<dbReference type="GeneID" id="30923058"/>
<dbReference type="Proteomes" id="UP000011555">
    <property type="component" value="Unassembled WGS sequence"/>
</dbReference>
<dbReference type="Pfam" id="PF02239">
    <property type="entry name" value="Cytochrom_D1"/>
    <property type="match status" value="1"/>
</dbReference>
<dbReference type="CDD" id="cd20782">
    <property type="entry name" value="8prop_hemeD1_cyt_cd1-like"/>
    <property type="match status" value="1"/>
</dbReference>
<evidence type="ECO:0000313" key="2">
    <source>
        <dbReference type="EMBL" id="APW99546.1"/>
    </source>
</evidence>
<evidence type="ECO:0000313" key="4">
    <source>
        <dbReference type="Proteomes" id="UP000011555"/>
    </source>
</evidence>
<reference evidence="3 4" key="2">
    <citation type="journal article" date="2014" name="PLoS Genet.">
        <title>Phylogenetically driven sequencing of extremely halophilic archaea reveals strategies for static and dynamic osmo-response.</title>
        <authorList>
            <person name="Becker E.A."/>
            <person name="Seitzer P.M."/>
            <person name="Tritt A."/>
            <person name="Larsen D."/>
            <person name="Krusor M."/>
            <person name="Yao A.I."/>
            <person name="Wu D."/>
            <person name="Madern D."/>
            <person name="Eisen J.A."/>
            <person name="Darling A.E."/>
            <person name="Facciotti M.T."/>
        </authorList>
    </citation>
    <scope>NUCLEOTIDE SEQUENCE [LARGE SCALE GENOMIC DNA]</scope>
    <source>
        <strain evidence="3 4">AJ5</strain>
    </source>
</reference>
<gene>
    <name evidence="3" type="ORF">C445_14357</name>
    <name evidence="2" type="ORF">CHINAEXTREME_18000</name>
</gene>
<dbReference type="PATRIC" id="fig|358396.7.peg.2915"/>
<dbReference type="Proteomes" id="UP000186547">
    <property type="component" value="Chromosome"/>
</dbReference>
<dbReference type="EMBL" id="CP019285">
    <property type="protein sequence ID" value="APW99546.1"/>
    <property type="molecule type" value="Genomic_DNA"/>
</dbReference>
<evidence type="ECO:0000256" key="1">
    <source>
        <dbReference type="SAM" id="MobiDB-lite"/>
    </source>
</evidence>
<dbReference type="AlphaFoldDB" id="M0LDM0"/>
<reference evidence="2 5" key="1">
    <citation type="journal article" date="2011" name="J. Bacteriol.">
        <title>Genome sequence of Halobiforma lacisalsi AJ5, an extremely halophilic archaeon which harbors a bop gene.</title>
        <authorList>
            <person name="Jiang X."/>
            <person name="Wang S."/>
            <person name="Cheng H."/>
            <person name="Huo Y."/>
            <person name="Zhang X."/>
            <person name="Zhu X."/>
            <person name="Han X."/>
            <person name="Ni P."/>
            <person name="Wu M."/>
        </authorList>
    </citation>
    <scope>NUCLEOTIDE SEQUENCE [LARGE SCALE GENOMIC DNA]</scope>
    <source>
        <strain evidence="2 5">AJ5</strain>
    </source>
</reference>
<name>M0LDM0_NATLA</name>
<dbReference type="PANTHER" id="PTHR47197:SF3">
    <property type="entry name" value="DIHYDRO-HEME D1 DEHYDROGENASE"/>
    <property type="match status" value="1"/>
</dbReference>
<dbReference type="InterPro" id="IPR051200">
    <property type="entry name" value="Host-pathogen_enzymatic-act"/>
</dbReference>
<dbReference type="STRING" id="358396.CHINAEXTREME_18000"/>
<dbReference type="RefSeq" id="WP_007142581.1">
    <property type="nucleotide sequence ID" value="NZ_AOLZ01000044.1"/>
</dbReference>
<dbReference type="InterPro" id="IPR003143">
    <property type="entry name" value="Cyt_cd1_C_sf"/>
</dbReference>
<dbReference type="PANTHER" id="PTHR47197">
    <property type="entry name" value="PROTEIN NIRF"/>
    <property type="match status" value="1"/>
</dbReference>
<reference evidence="2" key="3">
    <citation type="submission" date="2017-01" db="EMBL/GenBank/DDBJ databases">
        <authorList>
            <person name="Mah S.A."/>
            <person name="Swanson W.J."/>
            <person name="Moy G.W."/>
            <person name="Vacquier V.D."/>
        </authorList>
    </citation>
    <scope>NUCLEOTIDE SEQUENCE</scope>
    <source>
        <strain evidence="2">AJ5</strain>
    </source>
</reference>
<dbReference type="eggNOG" id="arCOG07067">
    <property type="taxonomic scope" value="Archaea"/>
</dbReference>
<proteinExistence type="predicted"/>
<evidence type="ECO:0000313" key="3">
    <source>
        <dbReference type="EMBL" id="EMA31672.1"/>
    </source>
</evidence>